<dbReference type="AlphaFoldDB" id="A0A8D2KX85"/>
<dbReference type="Gene3D" id="3.30.497.10">
    <property type="entry name" value="Antithrombin, subunit I, domain 2"/>
    <property type="match status" value="1"/>
</dbReference>
<dbReference type="Pfam" id="PF00079">
    <property type="entry name" value="Serpin"/>
    <property type="match status" value="1"/>
</dbReference>
<evidence type="ECO:0000256" key="1">
    <source>
        <dbReference type="RuleBase" id="RU000411"/>
    </source>
</evidence>
<sequence length="302" mass="33576">MFCSVFKQPLSVTALLLSLCCLNVEGCEYHHDPKNLKTKFALNLYQHLAELADNRTNFAISPASVSLSLQLLQLGAYLCTAKANQDTRDFLHAAYEEMANPSQGPTAQLACAVFVQAGVPLSPQCAQHAAFWTNNTVQQTNFSEPNSSAAQINEWIATSIGGKVAVVSTTHFKSTWQRKFAFRDTQPLPFTMTDGMQGSTFVFHLAGEFLMGSLEQISVVELPYLRETVSMFVLLPSDRRTPLASTEAYLSARIFPWWIKVHIAAQTFLLQYLLWGTDHDSQFYTSKAHPGTSLILLLSKGW</sequence>
<dbReference type="PANTHER" id="PTHR11461:SF129">
    <property type="entry name" value="SERPIN E3"/>
    <property type="match status" value="1"/>
</dbReference>
<feature type="domain" description="Serpin" evidence="3">
    <location>
        <begin position="42"/>
        <end position="300"/>
    </location>
</feature>
<dbReference type="GO" id="GO:0005615">
    <property type="term" value="C:extracellular space"/>
    <property type="evidence" value="ECO:0007669"/>
    <property type="project" value="InterPro"/>
</dbReference>
<protein>
    <submittedName>
        <fullName evidence="4">Serpin family E member 3</fullName>
    </submittedName>
</protein>
<dbReference type="PANTHER" id="PTHR11461">
    <property type="entry name" value="SERINE PROTEASE INHIBITOR, SERPIN"/>
    <property type="match status" value="1"/>
</dbReference>
<dbReference type="OMA" id="KGNCISY"/>
<dbReference type="InterPro" id="IPR042178">
    <property type="entry name" value="Serpin_sf_1"/>
</dbReference>
<accession>A0A8D2KX85</accession>
<dbReference type="SUPFAM" id="SSF56574">
    <property type="entry name" value="Serpins"/>
    <property type="match status" value="1"/>
</dbReference>
<evidence type="ECO:0000256" key="2">
    <source>
        <dbReference type="SAM" id="SignalP"/>
    </source>
</evidence>
<evidence type="ECO:0000259" key="3">
    <source>
        <dbReference type="SMART" id="SM00093"/>
    </source>
</evidence>
<feature type="chain" id="PRO_5034814897" evidence="2">
    <location>
        <begin position="27"/>
        <end position="302"/>
    </location>
</feature>
<reference evidence="4" key="2">
    <citation type="submission" date="2025-09" db="UniProtKB">
        <authorList>
            <consortium name="Ensembl"/>
        </authorList>
    </citation>
    <scope>IDENTIFICATION</scope>
</reference>
<dbReference type="InterPro" id="IPR036186">
    <property type="entry name" value="Serpin_sf"/>
</dbReference>
<dbReference type="InterPro" id="IPR023796">
    <property type="entry name" value="Serpin_dom"/>
</dbReference>
<dbReference type="GO" id="GO:0004867">
    <property type="term" value="F:serine-type endopeptidase inhibitor activity"/>
    <property type="evidence" value="ECO:0007669"/>
    <property type="project" value="InterPro"/>
</dbReference>
<dbReference type="InterPro" id="IPR042185">
    <property type="entry name" value="Serpin_sf_2"/>
</dbReference>
<dbReference type="Proteomes" id="UP000694545">
    <property type="component" value="Unplaced"/>
</dbReference>
<proteinExistence type="inferred from homology"/>
<dbReference type="Gene3D" id="2.30.39.10">
    <property type="entry name" value="Alpha-1-antitrypsin, domain 1"/>
    <property type="match status" value="1"/>
</dbReference>
<keyword evidence="2" id="KW-0732">Signal</keyword>
<evidence type="ECO:0000313" key="5">
    <source>
        <dbReference type="Proteomes" id="UP000694545"/>
    </source>
</evidence>
<keyword evidence="5" id="KW-1185">Reference proteome</keyword>
<reference evidence="4" key="1">
    <citation type="submission" date="2025-08" db="UniProtKB">
        <authorList>
            <consortium name="Ensembl"/>
        </authorList>
    </citation>
    <scope>IDENTIFICATION</scope>
</reference>
<dbReference type="Ensembl" id="ENSVKKT00000013907.1">
    <property type="protein sequence ID" value="ENSVKKP00000013580.1"/>
    <property type="gene ID" value="ENSVKKG00000009371.1"/>
</dbReference>
<name>A0A8D2KX85_VARKO</name>
<comment type="similarity">
    <text evidence="1">Belongs to the serpin family.</text>
</comment>
<organism evidence="4 5">
    <name type="scientific">Varanus komodoensis</name>
    <name type="common">Komodo dragon</name>
    <dbReference type="NCBI Taxonomy" id="61221"/>
    <lineage>
        <taxon>Eukaryota</taxon>
        <taxon>Metazoa</taxon>
        <taxon>Chordata</taxon>
        <taxon>Craniata</taxon>
        <taxon>Vertebrata</taxon>
        <taxon>Euteleostomi</taxon>
        <taxon>Lepidosauria</taxon>
        <taxon>Squamata</taxon>
        <taxon>Bifurcata</taxon>
        <taxon>Unidentata</taxon>
        <taxon>Episquamata</taxon>
        <taxon>Toxicofera</taxon>
        <taxon>Anguimorpha</taxon>
        <taxon>Paleoanguimorpha</taxon>
        <taxon>Varanoidea</taxon>
        <taxon>Varanidae</taxon>
        <taxon>Varanus</taxon>
    </lineage>
</organism>
<dbReference type="SMART" id="SM00093">
    <property type="entry name" value="SERPIN"/>
    <property type="match status" value="1"/>
</dbReference>
<evidence type="ECO:0000313" key="4">
    <source>
        <dbReference type="Ensembl" id="ENSVKKP00000013580.1"/>
    </source>
</evidence>
<feature type="signal peptide" evidence="2">
    <location>
        <begin position="1"/>
        <end position="26"/>
    </location>
</feature>
<dbReference type="InterPro" id="IPR000215">
    <property type="entry name" value="Serpin_fam"/>
</dbReference>